<name>A0A5D8Z6R6_9GAMM</name>
<comment type="pathway">
    <text evidence="1 7">Cell wall biogenesis; peptidoglycan biosynthesis.</text>
</comment>
<dbReference type="EMBL" id="VTRV01000037">
    <property type="protein sequence ID" value="TZF90481.1"/>
    <property type="molecule type" value="Genomic_DNA"/>
</dbReference>
<dbReference type="GO" id="GO:0008360">
    <property type="term" value="P:regulation of cell shape"/>
    <property type="evidence" value="ECO:0007669"/>
    <property type="project" value="UniProtKB-UniRule"/>
</dbReference>
<keyword evidence="5 7" id="KW-0573">Peptidoglycan synthesis</keyword>
<keyword evidence="11" id="KW-1185">Reference proteome</keyword>
<dbReference type="PIRSF" id="PIRSF029342">
    <property type="entry name" value="UCP029342_ErfK/YbiS/YcfS/YnhG"/>
    <property type="match status" value="1"/>
</dbReference>
<dbReference type="GO" id="GO:0018104">
    <property type="term" value="P:peptidoglycan-protein cross-linking"/>
    <property type="evidence" value="ECO:0007669"/>
    <property type="project" value="TreeGrafter"/>
</dbReference>
<dbReference type="SUPFAM" id="SSF141523">
    <property type="entry name" value="L,D-transpeptidase catalytic domain-like"/>
    <property type="match status" value="1"/>
</dbReference>
<dbReference type="Pfam" id="PF03734">
    <property type="entry name" value="YkuD"/>
    <property type="match status" value="1"/>
</dbReference>
<reference evidence="10 11" key="1">
    <citation type="submission" date="2019-08" db="EMBL/GenBank/DDBJ databases">
        <title>Draft genome sequence of Lysobacter sp. UKS-15.</title>
        <authorList>
            <person name="Im W.-T."/>
        </authorList>
    </citation>
    <scope>NUCLEOTIDE SEQUENCE [LARGE SCALE GENOMIC DNA]</scope>
    <source>
        <strain evidence="10 11">UKS-15</strain>
    </source>
</reference>
<dbReference type="GO" id="GO:0005576">
    <property type="term" value="C:extracellular region"/>
    <property type="evidence" value="ECO:0007669"/>
    <property type="project" value="TreeGrafter"/>
</dbReference>
<proteinExistence type="inferred from homology"/>
<evidence type="ECO:0000256" key="6">
    <source>
        <dbReference type="ARBA" id="ARBA00023316"/>
    </source>
</evidence>
<sequence>MGNTLRHLCRRLALAALLACVPVALLADARDPWTLKPGHYVWQPSVAPAGPLVIVVSLPLQQLHVYRNGVRIGASSISSGKPGHETPVGVFTILQKEVEHYSNLYDAAPMPWMQRLTWDGVALHGGTLPGRPASHGCIRLPQAFAKSLFAATRPGDVVIVSDQAGHPGIAASGEVLRATGLQGAMPALEDFWTPDASPSGPVSVVLSLADARLVVNRDGRRIGQVAVEVEPGLRLGTHAYVLLNGTVDGSNPVLPDRPRRHWMAIDMGAAPPEGDPVRAAIEAGRIVIPAAAARRVDDILQTGATVVVTDEPLGDDVQRQVIELEDARGRK</sequence>
<dbReference type="Proteomes" id="UP000323164">
    <property type="component" value="Unassembled WGS sequence"/>
</dbReference>
<dbReference type="CDD" id="cd16913">
    <property type="entry name" value="YkuD_like"/>
    <property type="match status" value="1"/>
</dbReference>
<organism evidence="10 11">
    <name type="scientific">Cognatilysobacter lacus</name>
    <dbReference type="NCBI Taxonomy" id="1643323"/>
    <lineage>
        <taxon>Bacteria</taxon>
        <taxon>Pseudomonadati</taxon>
        <taxon>Pseudomonadota</taxon>
        <taxon>Gammaproteobacteria</taxon>
        <taxon>Lysobacterales</taxon>
        <taxon>Lysobacteraceae</taxon>
        <taxon>Cognatilysobacter</taxon>
    </lineage>
</organism>
<feature type="active site" description="Nucleophile" evidence="7">
    <location>
        <position position="137"/>
    </location>
</feature>
<dbReference type="InterPro" id="IPR038063">
    <property type="entry name" value="Transpep_catalytic_dom"/>
</dbReference>
<comment type="caution">
    <text evidence="10">The sequence shown here is derived from an EMBL/GenBank/DDBJ whole genome shotgun (WGS) entry which is preliminary data.</text>
</comment>
<feature type="domain" description="L,D-TPase catalytic" evidence="9">
    <location>
        <begin position="52"/>
        <end position="161"/>
    </location>
</feature>
<dbReference type="UniPathway" id="UPA00219"/>
<evidence type="ECO:0000256" key="8">
    <source>
        <dbReference type="SAM" id="SignalP"/>
    </source>
</evidence>
<evidence type="ECO:0000313" key="10">
    <source>
        <dbReference type="EMBL" id="TZF90481.1"/>
    </source>
</evidence>
<evidence type="ECO:0000313" key="11">
    <source>
        <dbReference type="Proteomes" id="UP000323164"/>
    </source>
</evidence>
<keyword evidence="8" id="KW-0732">Signal</keyword>
<evidence type="ECO:0000256" key="4">
    <source>
        <dbReference type="ARBA" id="ARBA00022960"/>
    </source>
</evidence>
<feature type="signal peptide" evidence="8">
    <location>
        <begin position="1"/>
        <end position="26"/>
    </location>
</feature>
<keyword evidence="4 7" id="KW-0133">Cell shape</keyword>
<dbReference type="PANTHER" id="PTHR30582:SF2">
    <property type="entry name" value="L,D-TRANSPEPTIDASE YCIB-RELATED"/>
    <property type="match status" value="1"/>
</dbReference>
<dbReference type="InterPro" id="IPR016915">
    <property type="entry name" value="UCP029342"/>
</dbReference>
<comment type="similarity">
    <text evidence="2">Belongs to the YkuD family.</text>
</comment>
<feature type="active site" description="Proton donor/acceptor" evidence="7">
    <location>
        <position position="124"/>
    </location>
</feature>
<evidence type="ECO:0000256" key="2">
    <source>
        <dbReference type="ARBA" id="ARBA00005992"/>
    </source>
</evidence>
<gene>
    <name evidence="10" type="ORF">FW784_05055</name>
</gene>
<feature type="chain" id="PRO_5022855191" evidence="8">
    <location>
        <begin position="27"/>
        <end position="331"/>
    </location>
</feature>
<protein>
    <submittedName>
        <fullName evidence="10">L,D-transpeptidase</fullName>
    </submittedName>
</protein>
<dbReference type="RefSeq" id="WP_149352269.1">
    <property type="nucleotide sequence ID" value="NZ_VTRV01000037.1"/>
</dbReference>
<evidence type="ECO:0000256" key="7">
    <source>
        <dbReference type="PROSITE-ProRule" id="PRU01373"/>
    </source>
</evidence>
<dbReference type="NCBIfam" id="NF004785">
    <property type="entry name" value="PRK06132.1-2"/>
    <property type="match status" value="1"/>
</dbReference>
<dbReference type="PANTHER" id="PTHR30582">
    <property type="entry name" value="L,D-TRANSPEPTIDASE"/>
    <property type="match status" value="1"/>
</dbReference>
<dbReference type="OrthoDB" id="463216at2"/>
<dbReference type="GO" id="GO:0071555">
    <property type="term" value="P:cell wall organization"/>
    <property type="evidence" value="ECO:0007669"/>
    <property type="project" value="UniProtKB-UniRule"/>
</dbReference>
<dbReference type="GO" id="GO:0071972">
    <property type="term" value="F:peptidoglycan L,D-transpeptidase activity"/>
    <property type="evidence" value="ECO:0007669"/>
    <property type="project" value="TreeGrafter"/>
</dbReference>
<evidence type="ECO:0000256" key="5">
    <source>
        <dbReference type="ARBA" id="ARBA00022984"/>
    </source>
</evidence>
<dbReference type="InterPro" id="IPR005490">
    <property type="entry name" value="LD_TPept_cat_dom"/>
</dbReference>
<keyword evidence="6 7" id="KW-0961">Cell wall biogenesis/degradation</keyword>
<dbReference type="InterPro" id="IPR050979">
    <property type="entry name" value="LD-transpeptidase"/>
</dbReference>
<dbReference type="AlphaFoldDB" id="A0A5D8Z6R6"/>
<evidence type="ECO:0000259" key="9">
    <source>
        <dbReference type="PROSITE" id="PS52029"/>
    </source>
</evidence>
<keyword evidence="3" id="KW-0808">Transferase</keyword>
<accession>A0A5D8Z6R6</accession>
<evidence type="ECO:0000256" key="1">
    <source>
        <dbReference type="ARBA" id="ARBA00004752"/>
    </source>
</evidence>
<dbReference type="PROSITE" id="PS52029">
    <property type="entry name" value="LD_TPASE"/>
    <property type="match status" value="1"/>
</dbReference>
<dbReference type="GO" id="GO:0016740">
    <property type="term" value="F:transferase activity"/>
    <property type="evidence" value="ECO:0007669"/>
    <property type="project" value="UniProtKB-KW"/>
</dbReference>
<dbReference type="Gene3D" id="2.40.440.10">
    <property type="entry name" value="L,D-transpeptidase catalytic domain-like"/>
    <property type="match status" value="1"/>
</dbReference>
<evidence type="ECO:0000256" key="3">
    <source>
        <dbReference type="ARBA" id="ARBA00022679"/>
    </source>
</evidence>